<reference evidence="6" key="1">
    <citation type="submission" date="2017-02" db="UniProtKB">
        <authorList>
            <consortium name="WormBaseParasite"/>
        </authorList>
    </citation>
    <scope>IDENTIFICATION</scope>
</reference>
<dbReference type="InterPro" id="IPR015943">
    <property type="entry name" value="WD40/YVTN_repeat-like_dom_sf"/>
</dbReference>
<evidence type="ECO:0000256" key="1">
    <source>
        <dbReference type="ARBA" id="ARBA00004123"/>
    </source>
</evidence>
<dbReference type="AlphaFoldDB" id="A0A0N5AY25"/>
<evidence type="ECO:0000313" key="6">
    <source>
        <dbReference type="WBParaSite" id="SMUV_0000986001-mRNA-1"/>
    </source>
</evidence>
<name>A0A0N5AY25_9BILA</name>
<evidence type="ECO:0000256" key="2">
    <source>
        <dbReference type="ARBA" id="ARBA00022448"/>
    </source>
</evidence>
<feature type="domain" description="Nucleoporin Nup159/Nup146 N-terminal" evidence="4">
    <location>
        <begin position="9"/>
        <end position="216"/>
    </location>
</feature>
<evidence type="ECO:0000313" key="5">
    <source>
        <dbReference type="Proteomes" id="UP000046393"/>
    </source>
</evidence>
<evidence type="ECO:0000256" key="3">
    <source>
        <dbReference type="ARBA" id="ARBA00023242"/>
    </source>
</evidence>
<dbReference type="SUPFAM" id="SSF117289">
    <property type="entry name" value="Nucleoporin domain"/>
    <property type="match status" value="1"/>
</dbReference>
<keyword evidence="2" id="KW-0813">Transport</keyword>
<protein>
    <submittedName>
        <fullName evidence="6">Nbas_N domain-containing protein</fullName>
    </submittedName>
</protein>
<sequence length="225" mass="24987">VFLFSSSAVELQWNPTVEDSFAVLTSDGVFSTYLFDFNVCLKVPGTCLSWSPKGKQVVVGDAGGHLHQFKPDMTLVRTVSPPKDYVSSSNCVGLCWLSTTEFLIAYSVANEQDLHISIVTAKKEGLPNWLHFSNVIYCAKQCPYLQRVYFVPLFQWNIVLCASSRSSEVGVLGKHDGVWKMWSLNDNSRIEMPLSHQSDDTFPLGICFDTSSEIPVISGEGTLMN</sequence>
<dbReference type="GO" id="GO:0005634">
    <property type="term" value="C:nucleus"/>
    <property type="evidence" value="ECO:0007669"/>
    <property type="project" value="UniProtKB-SubCell"/>
</dbReference>
<dbReference type="InterPro" id="IPR039462">
    <property type="entry name" value="Nup159/Nup146_N"/>
</dbReference>
<organism evidence="5 6">
    <name type="scientific">Syphacia muris</name>
    <dbReference type="NCBI Taxonomy" id="451379"/>
    <lineage>
        <taxon>Eukaryota</taxon>
        <taxon>Metazoa</taxon>
        <taxon>Ecdysozoa</taxon>
        <taxon>Nematoda</taxon>
        <taxon>Chromadorea</taxon>
        <taxon>Rhabditida</taxon>
        <taxon>Spirurina</taxon>
        <taxon>Oxyuridomorpha</taxon>
        <taxon>Oxyuroidea</taxon>
        <taxon>Oxyuridae</taxon>
        <taxon>Syphacia</taxon>
    </lineage>
</organism>
<evidence type="ECO:0000259" key="4">
    <source>
        <dbReference type="Pfam" id="PF16755"/>
    </source>
</evidence>
<accession>A0A0N5AY25</accession>
<dbReference type="Pfam" id="PF16755">
    <property type="entry name" value="Beta-prop_NUP159_NUP214"/>
    <property type="match status" value="1"/>
</dbReference>
<keyword evidence="5" id="KW-1185">Reference proteome</keyword>
<proteinExistence type="predicted"/>
<dbReference type="STRING" id="451379.A0A0N5AY25"/>
<keyword evidence="3" id="KW-0539">Nucleus</keyword>
<comment type="subcellular location">
    <subcellularLocation>
        <location evidence="1">Nucleus</location>
    </subcellularLocation>
</comment>
<dbReference type="WBParaSite" id="SMUV_0000986001-mRNA-1">
    <property type="protein sequence ID" value="SMUV_0000986001-mRNA-1"/>
    <property type="gene ID" value="SMUV_0000986001"/>
</dbReference>
<dbReference type="Proteomes" id="UP000046393">
    <property type="component" value="Unplaced"/>
</dbReference>
<dbReference type="Gene3D" id="2.130.10.10">
    <property type="entry name" value="YVTN repeat-like/Quinoprotein amine dehydrogenase"/>
    <property type="match status" value="1"/>
</dbReference>